<dbReference type="EMBL" id="FNFD01000028">
    <property type="protein sequence ID" value="SDL70148.1"/>
    <property type="molecule type" value="Genomic_DNA"/>
</dbReference>
<proteinExistence type="predicted"/>
<dbReference type="Proteomes" id="UP000198706">
    <property type="component" value="Unassembled WGS sequence"/>
</dbReference>
<dbReference type="OrthoDB" id="6199437at2"/>
<dbReference type="Pfam" id="PF07238">
    <property type="entry name" value="PilZ"/>
    <property type="match status" value="1"/>
</dbReference>
<feature type="domain" description="PilZ" evidence="1">
    <location>
        <begin position="4"/>
        <end position="109"/>
    </location>
</feature>
<reference evidence="2 3" key="1">
    <citation type="submission" date="2016-10" db="EMBL/GenBank/DDBJ databases">
        <authorList>
            <person name="de Groot N.N."/>
        </authorList>
    </citation>
    <scope>NUCLEOTIDE SEQUENCE [LARGE SCALE GENOMIC DNA]</scope>
    <source>
        <strain evidence="2 3">JCM 21544</strain>
    </source>
</reference>
<keyword evidence="3" id="KW-1185">Reference proteome</keyword>
<dbReference type="InterPro" id="IPR009875">
    <property type="entry name" value="PilZ_domain"/>
</dbReference>
<sequence length="112" mass="12753">MEKERRQQERQTAEPPLDAFELHSGRNLGRVVDLSTEGFMLFSEELLNADSLWEFRLVPAQTIEGIEEIRLGADCLWQRPGADGQHCWAGFHIIDLAEEQAQALKRLLKGHG</sequence>
<gene>
    <name evidence="2" type="ORF">SAMN05216186_1286</name>
</gene>
<evidence type="ECO:0000259" key="1">
    <source>
        <dbReference type="Pfam" id="PF07238"/>
    </source>
</evidence>
<protein>
    <submittedName>
        <fullName evidence="2">PilZ domain-containing protein</fullName>
    </submittedName>
</protein>
<dbReference type="GO" id="GO:0035438">
    <property type="term" value="F:cyclic-di-GMP binding"/>
    <property type="evidence" value="ECO:0007669"/>
    <property type="project" value="InterPro"/>
</dbReference>
<dbReference type="AlphaFoldDB" id="A0A1G9M7F1"/>
<organism evidence="2 3">
    <name type="scientific">Pseudomonas indica</name>
    <dbReference type="NCBI Taxonomy" id="137658"/>
    <lineage>
        <taxon>Bacteria</taxon>
        <taxon>Pseudomonadati</taxon>
        <taxon>Pseudomonadota</taxon>
        <taxon>Gammaproteobacteria</taxon>
        <taxon>Pseudomonadales</taxon>
        <taxon>Pseudomonadaceae</taxon>
        <taxon>Pseudomonas</taxon>
    </lineage>
</organism>
<dbReference type="RefSeq" id="WP_084339410.1">
    <property type="nucleotide sequence ID" value="NZ_FNFD01000028.1"/>
</dbReference>
<evidence type="ECO:0000313" key="2">
    <source>
        <dbReference type="EMBL" id="SDL70148.1"/>
    </source>
</evidence>
<dbReference type="SUPFAM" id="SSF141371">
    <property type="entry name" value="PilZ domain-like"/>
    <property type="match status" value="1"/>
</dbReference>
<accession>A0A1G9M7F1</accession>
<evidence type="ECO:0000313" key="3">
    <source>
        <dbReference type="Proteomes" id="UP000198706"/>
    </source>
</evidence>
<name>A0A1G9M7F1_9PSED</name>